<dbReference type="OrthoDB" id="4537670at2759"/>
<gene>
    <name evidence="1" type="ORF">FACUT_288</name>
</gene>
<sequence>MVVETGHKIFIPADQLTTTEVKVEWQQSFRAKSAQYYAVPFFNRDQDNEESVIFIQTTYVDSLKSKKVDGDELMVIVDSSFQYGQNKEKTKRWLVYHDRMNNAYQWRFMFGLISKLGNDALKFGGGFIPSIDMEMLRFIFGDYLHNF</sequence>
<dbReference type="EMBL" id="JAADJF010000008">
    <property type="protein sequence ID" value="KAF4444951.1"/>
    <property type="molecule type" value="Genomic_DNA"/>
</dbReference>
<organism evidence="1 2">
    <name type="scientific">Fusarium acutatum</name>
    <dbReference type="NCBI Taxonomy" id="78861"/>
    <lineage>
        <taxon>Eukaryota</taxon>
        <taxon>Fungi</taxon>
        <taxon>Dikarya</taxon>
        <taxon>Ascomycota</taxon>
        <taxon>Pezizomycotina</taxon>
        <taxon>Sordariomycetes</taxon>
        <taxon>Hypocreomycetidae</taxon>
        <taxon>Hypocreales</taxon>
        <taxon>Nectriaceae</taxon>
        <taxon>Fusarium</taxon>
        <taxon>Fusarium fujikuroi species complex</taxon>
    </lineage>
</organism>
<dbReference type="Proteomes" id="UP000536711">
    <property type="component" value="Unassembled WGS sequence"/>
</dbReference>
<accession>A0A8H4K7W6</accession>
<evidence type="ECO:0000313" key="1">
    <source>
        <dbReference type="EMBL" id="KAF4444951.1"/>
    </source>
</evidence>
<dbReference type="AlphaFoldDB" id="A0A8H4K7W6"/>
<protein>
    <submittedName>
        <fullName evidence="1">Uncharacterized protein</fullName>
    </submittedName>
</protein>
<name>A0A8H4K7W6_9HYPO</name>
<proteinExistence type="predicted"/>
<comment type="caution">
    <text evidence="1">The sequence shown here is derived from an EMBL/GenBank/DDBJ whole genome shotgun (WGS) entry which is preliminary data.</text>
</comment>
<reference evidence="1 2" key="1">
    <citation type="submission" date="2020-01" db="EMBL/GenBank/DDBJ databases">
        <title>Identification and distribution of gene clusters putatively required for synthesis of sphingolipid metabolism inhibitors in phylogenetically diverse species of the filamentous fungus Fusarium.</title>
        <authorList>
            <person name="Kim H.-S."/>
            <person name="Busman M."/>
            <person name="Brown D.W."/>
            <person name="Divon H."/>
            <person name="Uhlig S."/>
            <person name="Proctor R.H."/>
        </authorList>
    </citation>
    <scope>NUCLEOTIDE SEQUENCE [LARGE SCALE GENOMIC DNA]</scope>
    <source>
        <strain evidence="1 2">NRRL 13308</strain>
    </source>
</reference>
<evidence type="ECO:0000313" key="2">
    <source>
        <dbReference type="Proteomes" id="UP000536711"/>
    </source>
</evidence>
<keyword evidence="2" id="KW-1185">Reference proteome</keyword>